<evidence type="ECO:0000313" key="1">
    <source>
        <dbReference type="EMBL" id="KAF2708665.1"/>
    </source>
</evidence>
<dbReference type="EMBL" id="MU005771">
    <property type="protein sequence ID" value="KAF2708665.1"/>
    <property type="molecule type" value="Genomic_DNA"/>
</dbReference>
<gene>
    <name evidence="1" type="ORF">K504DRAFT_491349</name>
</gene>
<protein>
    <submittedName>
        <fullName evidence="1">Uncharacterized protein</fullName>
    </submittedName>
</protein>
<organism evidence="1 2">
    <name type="scientific">Pleomassaria siparia CBS 279.74</name>
    <dbReference type="NCBI Taxonomy" id="1314801"/>
    <lineage>
        <taxon>Eukaryota</taxon>
        <taxon>Fungi</taxon>
        <taxon>Dikarya</taxon>
        <taxon>Ascomycota</taxon>
        <taxon>Pezizomycotina</taxon>
        <taxon>Dothideomycetes</taxon>
        <taxon>Pleosporomycetidae</taxon>
        <taxon>Pleosporales</taxon>
        <taxon>Pleomassariaceae</taxon>
        <taxon>Pleomassaria</taxon>
    </lineage>
</organism>
<evidence type="ECO:0000313" key="2">
    <source>
        <dbReference type="Proteomes" id="UP000799428"/>
    </source>
</evidence>
<dbReference type="Proteomes" id="UP000799428">
    <property type="component" value="Unassembled WGS sequence"/>
</dbReference>
<accession>A0A6G1K806</accession>
<dbReference type="AlphaFoldDB" id="A0A6G1K806"/>
<sequence>MPLSRLEQLPAELLEPIYLLSNNVNLALSSPVIGAKLSSEKSFRSMSMRILFHQEDKESTLPLDRFANLFHAQWAEIDVLASQTFSVWPPRNKLLRHRAVTEKHKEATKRVQVLQSQLEMLDSPHYKILNAKFMTWARFKSYMLLAMIHSDEPNQSRRRQRLDNLLKTALYSNEQMTDRRRYHQSPHFNVDWRLCMALQYLPLRSAFPCKFLQSPFDEDKATFLQFLLRFRCQILPQQEVRVHLKCLALEALNQPSEIMLACLFSEQFKLGIDCELLHDALRTKDISTRHLRLIVKAEQSCIPRISNKKMMQATREVYSLLTALECNWGDAEVLRVSSDTAPDSVERLIVANGREMEDGLPPQFCGTHEVAIPISWFPTPRVATTTKMSHPGEGIKAKALVARVKGYLHTTTRSSIAIGPWCQGVVVTEHVRIEQRTEIAFMQPLELYIMAVC</sequence>
<keyword evidence="2" id="KW-1185">Reference proteome</keyword>
<name>A0A6G1K806_9PLEO</name>
<proteinExistence type="predicted"/>
<reference evidence="1" key="1">
    <citation type="journal article" date="2020" name="Stud. Mycol.">
        <title>101 Dothideomycetes genomes: a test case for predicting lifestyles and emergence of pathogens.</title>
        <authorList>
            <person name="Haridas S."/>
            <person name="Albert R."/>
            <person name="Binder M."/>
            <person name="Bloem J."/>
            <person name="Labutti K."/>
            <person name="Salamov A."/>
            <person name="Andreopoulos B."/>
            <person name="Baker S."/>
            <person name="Barry K."/>
            <person name="Bills G."/>
            <person name="Bluhm B."/>
            <person name="Cannon C."/>
            <person name="Castanera R."/>
            <person name="Culley D."/>
            <person name="Daum C."/>
            <person name="Ezra D."/>
            <person name="Gonzalez J."/>
            <person name="Henrissat B."/>
            <person name="Kuo A."/>
            <person name="Liang C."/>
            <person name="Lipzen A."/>
            <person name="Lutzoni F."/>
            <person name="Magnuson J."/>
            <person name="Mondo S."/>
            <person name="Nolan M."/>
            <person name="Ohm R."/>
            <person name="Pangilinan J."/>
            <person name="Park H.-J."/>
            <person name="Ramirez L."/>
            <person name="Alfaro M."/>
            <person name="Sun H."/>
            <person name="Tritt A."/>
            <person name="Yoshinaga Y."/>
            <person name="Zwiers L.-H."/>
            <person name="Turgeon B."/>
            <person name="Goodwin S."/>
            <person name="Spatafora J."/>
            <person name="Crous P."/>
            <person name="Grigoriev I."/>
        </authorList>
    </citation>
    <scope>NUCLEOTIDE SEQUENCE</scope>
    <source>
        <strain evidence="1">CBS 279.74</strain>
    </source>
</reference>
<dbReference type="OrthoDB" id="4167490at2759"/>